<dbReference type="Pfam" id="PF13248">
    <property type="entry name" value="Zn_ribbon_3"/>
    <property type="match status" value="1"/>
</dbReference>
<keyword evidence="4" id="KW-1185">Reference proteome</keyword>
<dbReference type="RefSeq" id="WP_155715853.1">
    <property type="nucleotide sequence ID" value="NZ_VVIQ01000004.1"/>
</dbReference>
<accession>A0A7C9HFG1</accession>
<dbReference type="EMBL" id="VVIQ01000004">
    <property type="protein sequence ID" value="MUL27824.1"/>
    <property type="molecule type" value="Genomic_DNA"/>
</dbReference>
<dbReference type="Proteomes" id="UP000482295">
    <property type="component" value="Unassembled WGS sequence"/>
</dbReference>
<keyword evidence="1" id="KW-0472">Membrane</keyword>
<dbReference type="AlphaFoldDB" id="A0A7C9HFG1"/>
<dbReference type="InterPro" id="IPR059113">
    <property type="entry name" value="Znf_ribbon"/>
</dbReference>
<name>A0A7C9HFG1_9BACT</name>
<evidence type="ECO:0000259" key="2">
    <source>
        <dbReference type="Pfam" id="PF13248"/>
    </source>
</evidence>
<sequence length="448" mass="48435">MIIKCPECGHQVSDKAPVCPSCGVEIAGHIIKCSHCGELYLIEEPSCPNCHHTETDVAKAVAAVEKVVVDAPKEANASSAVEEITEGVAAEEVHDSLENTPSDEPIVVGLPAEEPTTTDADDEEDNVVDAAFIMDNDKDAAVLDAAERLEEEGSESQEQEQSKKHNHTSLAVSLLIAVITAAVLLFLYNQGVRNNKTNDEQEDYAQAMASSEPTVMQNYLKQYPDAPKAHRDSVSLRIKALHSSDTDWASVAASNSKEAMQAYLSKHPNSPHKQELQAKIDEMDWATAVKKNDEDAYAGYLAMHQNGAHAAEADAILKKLMKHTVADADKSSAVNAVRQLLQGINSKSNEKIAGAVASQLNFLGSAGSTAKDIQSYMHNRLYQADVKTVNWHLGSPAEVTKDSNDDDAPLKIKVPATLSIEREGGTSNRKYMISAVVKGGRITQINWN</sequence>
<protein>
    <submittedName>
        <fullName evidence="3">Zinc-ribbon domain-containing protein</fullName>
    </submittedName>
</protein>
<keyword evidence="1" id="KW-1133">Transmembrane helix</keyword>
<feature type="transmembrane region" description="Helical" evidence="1">
    <location>
        <begin position="170"/>
        <end position="188"/>
    </location>
</feature>
<evidence type="ECO:0000313" key="4">
    <source>
        <dbReference type="Proteomes" id="UP000482295"/>
    </source>
</evidence>
<organism evidence="3 4">
    <name type="scientific">Prevotella vespertina</name>
    <dbReference type="NCBI Taxonomy" id="2608404"/>
    <lineage>
        <taxon>Bacteria</taxon>
        <taxon>Pseudomonadati</taxon>
        <taxon>Bacteroidota</taxon>
        <taxon>Bacteroidia</taxon>
        <taxon>Bacteroidales</taxon>
        <taxon>Prevotellaceae</taxon>
        <taxon>Prevotella</taxon>
    </lineage>
</organism>
<keyword evidence="1" id="KW-0812">Transmembrane</keyword>
<reference evidence="3 4" key="1">
    <citation type="submission" date="2019-09" db="EMBL/GenBank/DDBJ databases">
        <title>Prevotella A2879 sp. nov., isolated from an abscess of a patient.</title>
        <authorList>
            <person name="Buhl M."/>
            <person name="Oberhettinger P."/>
        </authorList>
    </citation>
    <scope>NUCLEOTIDE SEQUENCE [LARGE SCALE GENOMIC DNA]</scope>
    <source>
        <strain evidence="3 4">A2879</strain>
    </source>
</reference>
<proteinExistence type="predicted"/>
<evidence type="ECO:0000256" key="1">
    <source>
        <dbReference type="SAM" id="Phobius"/>
    </source>
</evidence>
<gene>
    <name evidence="3" type="ORF">F0475_05810</name>
</gene>
<evidence type="ECO:0000313" key="3">
    <source>
        <dbReference type="EMBL" id="MUL27824.1"/>
    </source>
</evidence>
<comment type="caution">
    <text evidence="3">The sequence shown here is derived from an EMBL/GenBank/DDBJ whole genome shotgun (WGS) entry which is preliminary data.</text>
</comment>
<feature type="domain" description="Putative zinc-ribbon" evidence="2">
    <location>
        <begin position="3"/>
        <end position="25"/>
    </location>
</feature>